<evidence type="ECO:0000256" key="7">
    <source>
        <dbReference type="PROSITE-ProRule" id="PRU00339"/>
    </source>
</evidence>
<name>A0A1Y1CS13_9BACT</name>
<feature type="repeat" description="TPR" evidence="7">
    <location>
        <begin position="240"/>
        <end position="273"/>
    </location>
</feature>
<dbReference type="Proteomes" id="UP000218267">
    <property type="component" value="Chromosome"/>
</dbReference>
<dbReference type="SUPFAM" id="SSF47384">
    <property type="entry name" value="Homodimeric domain of signal transducing histidine kinase"/>
    <property type="match status" value="1"/>
</dbReference>
<dbReference type="KEGG" id="mbas:ALGA_3739"/>
<dbReference type="SMART" id="SM00028">
    <property type="entry name" value="TPR"/>
    <property type="match status" value="6"/>
</dbReference>
<evidence type="ECO:0000259" key="9">
    <source>
        <dbReference type="PROSITE" id="PS50109"/>
    </source>
</evidence>
<feature type="domain" description="Histidine kinase" evidence="9">
    <location>
        <begin position="457"/>
        <end position="675"/>
    </location>
</feature>
<dbReference type="SMART" id="SM00387">
    <property type="entry name" value="HATPase_c"/>
    <property type="match status" value="1"/>
</dbReference>
<dbReference type="OrthoDB" id="1116352at2"/>
<dbReference type="Pfam" id="PF02518">
    <property type="entry name" value="HATPase_c"/>
    <property type="match status" value="1"/>
</dbReference>
<keyword evidence="8" id="KW-0812">Transmembrane</keyword>
<dbReference type="InterPro" id="IPR003594">
    <property type="entry name" value="HATPase_dom"/>
</dbReference>
<keyword evidence="3" id="KW-0597">Phosphoprotein</keyword>
<dbReference type="Gene3D" id="1.25.40.10">
    <property type="entry name" value="Tetratricopeptide repeat domain"/>
    <property type="match status" value="2"/>
</dbReference>
<dbReference type="InterPro" id="IPR011990">
    <property type="entry name" value="TPR-like_helical_dom_sf"/>
</dbReference>
<dbReference type="PANTHER" id="PTHR43711">
    <property type="entry name" value="TWO-COMPONENT HISTIDINE KINASE"/>
    <property type="match status" value="1"/>
</dbReference>
<keyword evidence="11" id="KW-1185">Reference proteome</keyword>
<sequence>MRNLVLLLILFLFIAKPVAFTQNLDSIDKKLDSISEFNLKIEFLNEWTGKNYRKLPVEAIHYAEEAIKYAEESENYSGAGNAFIRIALVHFRKEDYTQSISFFNKALDKFTISKDSIGIYNTYINRGIVYRNMNKHNLAIVDLFACIKYFEKKSMTFELSLSYNSIGLVYKDLKEYSKALEYYNKAEEIFKRENQISSLYSSNTNIANILSIQNKFQEALNYYKSNLDIIKEKPNKYKLAQTYHNMGSCFFEMGNYPLALEYLNQSLELKEKIGNKNLIITTLNSFAHVFYQQGAYTKALEYRKKALGLAVETQNIEYQKDCNKELFKIFTHLNMGDSALHYFANYELLKDSIFNHENLKEIAEIQEKYESEKKETQIALLEKDNKSKMWQRNSLVVLLFLLLAYAIFIVRSYYQKKNTNRLLQLQNKRIKWHKTLLDQKNEALTDSNKTKNRLFQIISHDLRSPLASVYNLAQLMKIFVQQKKYDLLEESGNDMEECINNVLSLTDNLLSWSLNQSGKLPYKPAILSLKPLLESNLHTYSSVAKQKSIHLQLLLDETLFVFADRQMLDTVIRNLINNSLKFTPSGGIIVIGAKQKDDSIEIWIKDSGIGISEDLISDIFQFDNSKSQLGTKGEKGNGLGLLLCKQFIEQNRGDIWVESTINVGTTFRFTIPAGEDTNEIASVLSTNLNSN</sequence>
<evidence type="ECO:0000256" key="6">
    <source>
        <dbReference type="ARBA" id="ARBA00023012"/>
    </source>
</evidence>
<keyword evidence="5" id="KW-0418">Kinase</keyword>
<dbReference type="PROSITE" id="PS50005">
    <property type="entry name" value="TPR"/>
    <property type="match status" value="2"/>
</dbReference>
<dbReference type="InterPro" id="IPR003661">
    <property type="entry name" value="HisK_dim/P_dom"/>
</dbReference>
<accession>A0A1Y1CS13</accession>
<proteinExistence type="predicted"/>
<dbReference type="PANTHER" id="PTHR43711:SF1">
    <property type="entry name" value="HISTIDINE KINASE 1"/>
    <property type="match status" value="1"/>
</dbReference>
<dbReference type="InterPro" id="IPR050736">
    <property type="entry name" value="Sensor_HK_Regulatory"/>
</dbReference>
<dbReference type="AlphaFoldDB" id="A0A1Y1CS13"/>
<dbReference type="InterPro" id="IPR019734">
    <property type="entry name" value="TPR_rpt"/>
</dbReference>
<dbReference type="Pfam" id="PF13424">
    <property type="entry name" value="TPR_12"/>
    <property type="match status" value="1"/>
</dbReference>
<evidence type="ECO:0000256" key="8">
    <source>
        <dbReference type="SAM" id="Phobius"/>
    </source>
</evidence>
<evidence type="ECO:0000313" key="11">
    <source>
        <dbReference type="Proteomes" id="UP000218267"/>
    </source>
</evidence>
<evidence type="ECO:0000256" key="2">
    <source>
        <dbReference type="ARBA" id="ARBA00012438"/>
    </source>
</evidence>
<dbReference type="InterPro" id="IPR005467">
    <property type="entry name" value="His_kinase_dom"/>
</dbReference>
<dbReference type="EMBL" id="AP018042">
    <property type="protein sequence ID" value="BAX82031.1"/>
    <property type="molecule type" value="Genomic_DNA"/>
</dbReference>
<dbReference type="Gene3D" id="3.30.565.10">
    <property type="entry name" value="Histidine kinase-like ATPase, C-terminal domain"/>
    <property type="match status" value="1"/>
</dbReference>
<dbReference type="Pfam" id="PF13181">
    <property type="entry name" value="TPR_8"/>
    <property type="match status" value="1"/>
</dbReference>
<feature type="repeat" description="TPR" evidence="7">
    <location>
        <begin position="160"/>
        <end position="193"/>
    </location>
</feature>
<dbReference type="InterPro" id="IPR036890">
    <property type="entry name" value="HATPase_C_sf"/>
</dbReference>
<dbReference type="PROSITE" id="PS50109">
    <property type="entry name" value="HIS_KIN"/>
    <property type="match status" value="1"/>
</dbReference>
<dbReference type="InterPro" id="IPR036097">
    <property type="entry name" value="HisK_dim/P_sf"/>
</dbReference>
<dbReference type="Pfam" id="PF00512">
    <property type="entry name" value="HisKA"/>
    <property type="match status" value="1"/>
</dbReference>
<dbReference type="SUPFAM" id="SSF48452">
    <property type="entry name" value="TPR-like"/>
    <property type="match status" value="2"/>
</dbReference>
<feature type="transmembrane region" description="Helical" evidence="8">
    <location>
        <begin position="395"/>
        <end position="414"/>
    </location>
</feature>
<dbReference type="GO" id="GO:0000155">
    <property type="term" value="F:phosphorelay sensor kinase activity"/>
    <property type="evidence" value="ECO:0007669"/>
    <property type="project" value="InterPro"/>
</dbReference>
<evidence type="ECO:0000256" key="3">
    <source>
        <dbReference type="ARBA" id="ARBA00022553"/>
    </source>
</evidence>
<dbReference type="RefSeq" id="WP_096431989.1">
    <property type="nucleotide sequence ID" value="NZ_AP018042.1"/>
</dbReference>
<reference evidence="11" key="2">
    <citation type="journal article" date="2020" name="Antonie Van Leeuwenhoek">
        <title>Labilibaculum antarcticum sp. nov., a novel facultative anaerobic, psychrotorelant bacterium isolated from marine sediment of Antarctica.</title>
        <authorList>
            <person name="Watanabe M."/>
            <person name="Kojima H."/>
            <person name="Fukui M."/>
        </authorList>
    </citation>
    <scope>NUCLEOTIDE SEQUENCE [LARGE SCALE GENOMIC DNA]</scope>
    <source>
        <strain evidence="11">SPP2</strain>
    </source>
</reference>
<evidence type="ECO:0000313" key="10">
    <source>
        <dbReference type="EMBL" id="BAX82031.1"/>
    </source>
</evidence>
<dbReference type="PROSITE" id="PS50293">
    <property type="entry name" value="TPR_REGION"/>
    <property type="match status" value="1"/>
</dbReference>
<protein>
    <recommendedName>
        <fullName evidence="2">histidine kinase</fullName>
        <ecNumber evidence="2">2.7.13.3</ecNumber>
    </recommendedName>
</protein>
<keyword evidence="4" id="KW-0808">Transferase</keyword>
<reference evidence="10 11" key="1">
    <citation type="journal article" date="2018" name="Mar. Genomics">
        <title>Complete genome sequence of Marinifilaceae bacterium strain SPP2, isolated from the Antarctic marine sediment.</title>
        <authorList>
            <person name="Watanabe M."/>
            <person name="Kojima H."/>
            <person name="Fukui M."/>
        </authorList>
    </citation>
    <scope>NUCLEOTIDE SEQUENCE [LARGE SCALE GENOMIC DNA]</scope>
    <source>
        <strain evidence="10 11">SPP2</strain>
    </source>
</reference>
<evidence type="ECO:0000256" key="5">
    <source>
        <dbReference type="ARBA" id="ARBA00022777"/>
    </source>
</evidence>
<keyword evidence="8" id="KW-1133">Transmembrane helix</keyword>
<dbReference type="PRINTS" id="PR00344">
    <property type="entry name" value="BCTRLSENSOR"/>
</dbReference>
<evidence type="ECO:0000256" key="1">
    <source>
        <dbReference type="ARBA" id="ARBA00000085"/>
    </source>
</evidence>
<dbReference type="CDD" id="cd00082">
    <property type="entry name" value="HisKA"/>
    <property type="match status" value="1"/>
</dbReference>
<gene>
    <name evidence="10" type="ORF">ALGA_3739</name>
</gene>
<dbReference type="SUPFAM" id="SSF55874">
    <property type="entry name" value="ATPase domain of HSP90 chaperone/DNA topoisomerase II/histidine kinase"/>
    <property type="match status" value="1"/>
</dbReference>
<dbReference type="SMART" id="SM00388">
    <property type="entry name" value="HisKA"/>
    <property type="match status" value="1"/>
</dbReference>
<dbReference type="EC" id="2.7.13.3" evidence="2"/>
<organism evidence="10 11">
    <name type="scientific">Labilibaculum antarcticum</name>
    <dbReference type="NCBI Taxonomy" id="1717717"/>
    <lineage>
        <taxon>Bacteria</taxon>
        <taxon>Pseudomonadati</taxon>
        <taxon>Bacteroidota</taxon>
        <taxon>Bacteroidia</taxon>
        <taxon>Marinilabiliales</taxon>
        <taxon>Marinifilaceae</taxon>
        <taxon>Labilibaculum</taxon>
    </lineage>
</organism>
<comment type="catalytic activity">
    <reaction evidence="1">
        <text>ATP + protein L-histidine = ADP + protein N-phospho-L-histidine.</text>
        <dbReference type="EC" id="2.7.13.3"/>
    </reaction>
</comment>
<dbReference type="Gene3D" id="1.10.287.130">
    <property type="match status" value="1"/>
</dbReference>
<keyword evidence="8" id="KW-0472">Membrane</keyword>
<evidence type="ECO:0000256" key="4">
    <source>
        <dbReference type="ARBA" id="ARBA00022679"/>
    </source>
</evidence>
<keyword evidence="7" id="KW-0802">TPR repeat</keyword>
<keyword evidence="6" id="KW-0902">Two-component regulatory system</keyword>
<dbReference type="InterPro" id="IPR004358">
    <property type="entry name" value="Sig_transdc_His_kin-like_C"/>
</dbReference>